<evidence type="ECO:0000256" key="5">
    <source>
        <dbReference type="SAM" id="SignalP"/>
    </source>
</evidence>
<dbReference type="PROSITE" id="PS50853">
    <property type="entry name" value="FN3"/>
    <property type="match status" value="1"/>
</dbReference>
<feature type="domain" description="Fibronectin type-III" evidence="6">
    <location>
        <begin position="38"/>
        <end position="153"/>
    </location>
</feature>
<dbReference type="Proteomes" id="UP000537131">
    <property type="component" value="Unassembled WGS sequence"/>
</dbReference>
<evidence type="ECO:0000256" key="3">
    <source>
        <dbReference type="ARBA" id="ARBA00023295"/>
    </source>
</evidence>
<feature type="signal peptide" evidence="5">
    <location>
        <begin position="1"/>
        <end position="26"/>
    </location>
</feature>
<dbReference type="GO" id="GO:0005975">
    <property type="term" value="P:carbohydrate metabolic process"/>
    <property type="evidence" value="ECO:0007669"/>
    <property type="project" value="InterPro"/>
</dbReference>
<evidence type="ECO:0000256" key="2">
    <source>
        <dbReference type="ARBA" id="ARBA00022801"/>
    </source>
</evidence>
<comment type="caution">
    <text evidence="7">The sequence shown here is derived from an EMBL/GenBank/DDBJ whole genome shotgun (WGS) entry which is preliminary data.</text>
</comment>
<dbReference type="AlphaFoldDB" id="A0A7Y0EH48"/>
<dbReference type="Gene3D" id="2.160.20.10">
    <property type="entry name" value="Single-stranded right-handed beta-helix, Pectin lyase-like"/>
    <property type="match status" value="1"/>
</dbReference>
<dbReference type="GO" id="GO:0004650">
    <property type="term" value="F:polygalacturonase activity"/>
    <property type="evidence" value="ECO:0007669"/>
    <property type="project" value="InterPro"/>
</dbReference>
<dbReference type="InterPro" id="IPR013783">
    <property type="entry name" value="Ig-like_fold"/>
</dbReference>
<evidence type="ECO:0000313" key="7">
    <source>
        <dbReference type="EMBL" id="NMM63291.1"/>
    </source>
</evidence>
<sequence>MKIIALPTLAALILGLVSFKSHNVNATAANLVDIKASESENLTVPTLSYNDTSITLAWHKSGNYNNIVNYNIYMNGKLIGNANNNTTSKAKPFIDNFYKDSSNSSAVKISNHTYTVTGLKPDTSYNFTVRAVDNKGNELKASNAVVQRTTKVPNVFDVTKFGAVGDGKTLDTKSIQAAIDACTPGGEVLLPSTKTFKSGALWLKSDIIFKVDGKLLGSENPQDYLNSNSTTKKSIKSNALINANGTGNEKTKNIKIIGNGVIDGNGWKQGTPEATTGFPNSLKSSLKTVEANGILAANQFKLAKSNGLSDTKAYSTRSNLISISHVDNVYYGDGLFFVNPSQQTIGSSNCNNVVINNALIKTFDCNNGDGIDFDSEGLTVLNSVFDTGDDDINFTAGKGADAEKNRKPVNNVWIFNNYFGRGHGAVVAGSNTAAWIKNILAEDNVLNGTGSGLRCKTAPNVGGGATNIIFRDSALKNITDGAGEPFIFTSDYSNASEVSTYKPALNLPQFKHIFVTNCSVNGSKNNAIFVCGLAGAYHDDIHFENVSFKDTKPAKISYMSNSTFKNVIFDSSIKNPWIVTNSKNLSFN</sequence>
<evidence type="ECO:0000256" key="1">
    <source>
        <dbReference type="ARBA" id="ARBA00008834"/>
    </source>
</evidence>
<dbReference type="CDD" id="cd00063">
    <property type="entry name" value="FN3"/>
    <property type="match status" value="1"/>
</dbReference>
<evidence type="ECO:0000313" key="8">
    <source>
        <dbReference type="Proteomes" id="UP000537131"/>
    </source>
</evidence>
<gene>
    <name evidence="7" type="ORF">HBE96_11500</name>
</gene>
<dbReference type="SUPFAM" id="SSF51126">
    <property type="entry name" value="Pectin lyase-like"/>
    <property type="match status" value="1"/>
</dbReference>
<dbReference type="SUPFAM" id="SSF49265">
    <property type="entry name" value="Fibronectin type III"/>
    <property type="match status" value="1"/>
</dbReference>
<dbReference type="EMBL" id="JABBNI010000020">
    <property type="protein sequence ID" value="NMM63291.1"/>
    <property type="molecule type" value="Genomic_DNA"/>
</dbReference>
<dbReference type="InterPro" id="IPR000743">
    <property type="entry name" value="Glyco_hydro_28"/>
</dbReference>
<accession>A0A7Y0EH48</accession>
<dbReference type="Gene3D" id="2.60.40.10">
    <property type="entry name" value="Immunoglobulins"/>
    <property type="match status" value="1"/>
</dbReference>
<dbReference type="InterPro" id="IPR051801">
    <property type="entry name" value="GH28_Enzymes"/>
</dbReference>
<dbReference type="InterPro" id="IPR036116">
    <property type="entry name" value="FN3_sf"/>
</dbReference>
<name>A0A7Y0EH48_9CLOT</name>
<dbReference type="PANTHER" id="PTHR31339:SF9">
    <property type="entry name" value="PLASMIN AND FIBRONECTIN-BINDING PROTEIN A"/>
    <property type="match status" value="1"/>
</dbReference>
<dbReference type="InterPro" id="IPR012334">
    <property type="entry name" value="Pectin_lyas_fold"/>
</dbReference>
<keyword evidence="3 4" id="KW-0326">Glycosidase</keyword>
<dbReference type="SMART" id="SM00060">
    <property type="entry name" value="FN3"/>
    <property type="match status" value="1"/>
</dbReference>
<reference evidence="7 8" key="1">
    <citation type="submission" date="2020-06" db="EMBL/GenBank/DDBJ databases">
        <title>Complete Genome Sequence of Clostridium muelleri sp. nov. P21T, an Acid-Alcohol Producing Acetogen Isolated from Old Hay.</title>
        <authorList>
            <person name="Duncan K.E."/>
            <person name="Tanner R.S."/>
        </authorList>
    </citation>
    <scope>NUCLEOTIDE SEQUENCE [LARGE SCALE GENOMIC DNA]</scope>
    <source>
        <strain evidence="7 8">P21</strain>
    </source>
</reference>
<keyword evidence="5" id="KW-0732">Signal</keyword>
<dbReference type="InterPro" id="IPR003961">
    <property type="entry name" value="FN3_dom"/>
</dbReference>
<proteinExistence type="inferred from homology"/>
<dbReference type="Pfam" id="PF00295">
    <property type="entry name" value="Glyco_hydro_28"/>
    <property type="match status" value="1"/>
</dbReference>
<dbReference type="Pfam" id="PF00041">
    <property type="entry name" value="fn3"/>
    <property type="match status" value="1"/>
</dbReference>
<organism evidence="7 8">
    <name type="scientific">Clostridium muellerianum</name>
    <dbReference type="NCBI Taxonomy" id="2716538"/>
    <lineage>
        <taxon>Bacteria</taxon>
        <taxon>Bacillati</taxon>
        <taxon>Bacillota</taxon>
        <taxon>Clostridia</taxon>
        <taxon>Eubacteriales</taxon>
        <taxon>Clostridiaceae</taxon>
        <taxon>Clostridium</taxon>
    </lineage>
</organism>
<keyword evidence="8" id="KW-1185">Reference proteome</keyword>
<comment type="similarity">
    <text evidence="1 4">Belongs to the glycosyl hydrolase 28 family.</text>
</comment>
<evidence type="ECO:0000256" key="4">
    <source>
        <dbReference type="RuleBase" id="RU361169"/>
    </source>
</evidence>
<evidence type="ECO:0000259" key="6">
    <source>
        <dbReference type="PROSITE" id="PS50853"/>
    </source>
</evidence>
<protein>
    <submittedName>
        <fullName evidence="7">Glycoside hydrolase family 28 protein</fullName>
    </submittedName>
</protein>
<keyword evidence="2 4" id="KW-0378">Hydrolase</keyword>
<dbReference type="InterPro" id="IPR011050">
    <property type="entry name" value="Pectin_lyase_fold/virulence"/>
</dbReference>
<dbReference type="PANTHER" id="PTHR31339">
    <property type="entry name" value="PECTIN LYASE-RELATED"/>
    <property type="match status" value="1"/>
</dbReference>
<feature type="chain" id="PRO_5038972603" evidence="5">
    <location>
        <begin position="27"/>
        <end position="588"/>
    </location>
</feature>